<feature type="compositionally biased region" description="Low complexity" evidence="4">
    <location>
        <begin position="7"/>
        <end position="17"/>
    </location>
</feature>
<name>A0A7J7KCL5_BUGNE</name>
<feature type="region of interest" description="Disordered" evidence="4">
    <location>
        <begin position="118"/>
        <end position="137"/>
    </location>
</feature>
<gene>
    <name evidence="7" type="ORF">EB796_005311</name>
</gene>
<dbReference type="EMBL" id="VXIV02000736">
    <property type="protein sequence ID" value="KAF6036379.1"/>
    <property type="molecule type" value="Genomic_DNA"/>
</dbReference>
<feature type="compositionally biased region" description="Polar residues" evidence="4">
    <location>
        <begin position="765"/>
        <end position="810"/>
    </location>
</feature>
<dbReference type="GO" id="GO:0005654">
    <property type="term" value="C:nucleoplasm"/>
    <property type="evidence" value="ECO:0007669"/>
    <property type="project" value="TreeGrafter"/>
</dbReference>
<dbReference type="GO" id="GO:0006974">
    <property type="term" value="P:DNA damage response"/>
    <property type="evidence" value="ECO:0007669"/>
    <property type="project" value="TreeGrafter"/>
</dbReference>
<dbReference type="InterPro" id="IPR011993">
    <property type="entry name" value="PH-like_dom_sf"/>
</dbReference>
<dbReference type="Proteomes" id="UP000593567">
    <property type="component" value="Unassembled WGS sequence"/>
</dbReference>
<comment type="caution">
    <text evidence="7">The sequence shown here is derived from an EMBL/GenBank/DDBJ whole genome shotgun (WGS) entry which is preliminary data.</text>
</comment>
<keyword evidence="3" id="KW-0539">Nucleus</keyword>
<dbReference type="AlphaFoldDB" id="A0A7J7KCL5"/>
<feature type="domain" description="Serine/threonine-protein phosphatase 4 regulatory subunit 3-like central" evidence="5">
    <location>
        <begin position="180"/>
        <end position="663"/>
    </location>
</feature>
<evidence type="ECO:0000259" key="5">
    <source>
        <dbReference type="Pfam" id="PF04802"/>
    </source>
</evidence>
<dbReference type="Gene3D" id="2.30.29.30">
    <property type="entry name" value="Pleckstrin-homology domain (PH domain)/Phosphotyrosine-binding domain (PTB)"/>
    <property type="match status" value="1"/>
</dbReference>
<dbReference type="GO" id="GO:0072542">
    <property type="term" value="F:protein phosphatase activator activity"/>
    <property type="evidence" value="ECO:0007669"/>
    <property type="project" value="TreeGrafter"/>
</dbReference>
<sequence>MDSNTAESSSNNESSPPQKNPHRRVKVYMLNADRAWDDKGTGHVSCAYVDRLQGMALIVRSEDEDHYVILESKVCPNTTYQKQQETLICWSENDQELALSFQLIDSCSEIWEKICDVQGRNPDDNGPDDALHDSRDDDHFEESSYAAGGVVELPSPDLAHLGEIQAVLSDYVHGGAVQWRIDRIASSVESDGYINRLLDLYSICDDLENVEALHQLYSIFKTIFMLNRNSLFEILFCSENLMKVVGVMENDPCKTSVVRHREFLENQAQFHSVLPLTNELLLEKIHQTYRVQYIQDVILPTPSVFDENLLSALNSFVFFNKCEIVKMLQEDEATMKILFQQLTDDETDDAARRDLVKFLKEMCMFSSTLQASDREPFFQMLSEMRLLEAVETLWNIEDADILSTTNDVFAFIVEANPSMVREFCLSEAKLGQDDLLMTKAVEQMQQDPDPELGGAILISVTIRLLIDPENMMATTAVSGAPSLRTEKTEFLNYFYLHCMPTLISPFRTISKDSESLKDDYKTAQLLSIIVELLIFCAEHHSYQFRVHMIKHEILRKVLYLLRSRHSFLALCAIRFLRKLVNLKDDTYNRHIANGNHLKAVCDAFFANGEKYNLFNSAIIELFEFIRVEDIRILATNFVECHYNSGFQDITYVQTFQKLKDQFDHRPNQLVEHRGETRRGCDCIKSWFYRFSTLAKQRRCRRDNASLDEEEERWFEKDDDDSDSGSGNITPPFKPPTREEAGDAEPMFSLSLPKSIGRKDEEDEGTFNSSPKLNRNISINLKSLISATDSPPHSPPNQGAYSSPLNTNSSVSMLIDSAPSAAVGKIALVDYPDEDSDDDADGDGVSVSKRPRISS</sequence>
<feature type="domain" description="PP4R3 EVH1-like" evidence="6">
    <location>
        <begin position="23"/>
        <end position="118"/>
    </location>
</feature>
<dbReference type="PANTHER" id="PTHR23318">
    <property type="entry name" value="ATP SYNTHASE GAMMA-RELATED"/>
    <property type="match status" value="1"/>
</dbReference>
<dbReference type="InterPro" id="IPR016024">
    <property type="entry name" value="ARM-type_fold"/>
</dbReference>
<feature type="compositionally biased region" description="Acidic residues" evidence="4">
    <location>
        <begin position="830"/>
        <end position="841"/>
    </location>
</feature>
<evidence type="ECO:0000259" key="6">
    <source>
        <dbReference type="Pfam" id="PF22972"/>
    </source>
</evidence>
<accession>A0A7J7KCL5</accession>
<dbReference type="InterPro" id="IPR055236">
    <property type="entry name" value="EVH1_PP4R3"/>
</dbReference>
<dbReference type="Pfam" id="PF04802">
    <property type="entry name" value="PP4R3"/>
    <property type="match status" value="1"/>
</dbReference>
<dbReference type="InterPro" id="IPR006887">
    <property type="entry name" value="P4R3-like_central_dom"/>
</dbReference>
<evidence type="ECO:0000256" key="1">
    <source>
        <dbReference type="ARBA" id="ARBA00004123"/>
    </source>
</evidence>
<dbReference type="OrthoDB" id="27483at2759"/>
<feature type="compositionally biased region" description="Acidic residues" evidence="4">
    <location>
        <begin position="706"/>
        <end position="722"/>
    </location>
</feature>
<feature type="region of interest" description="Disordered" evidence="4">
    <location>
        <begin position="706"/>
        <end position="810"/>
    </location>
</feature>
<evidence type="ECO:0000256" key="2">
    <source>
        <dbReference type="ARBA" id="ARBA00008809"/>
    </source>
</evidence>
<evidence type="ECO:0000313" key="7">
    <source>
        <dbReference type="EMBL" id="KAF6036379.1"/>
    </source>
</evidence>
<comment type="subcellular location">
    <subcellularLocation>
        <location evidence="1">Nucleus</location>
    </subcellularLocation>
</comment>
<reference evidence="7" key="1">
    <citation type="submission" date="2020-06" db="EMBL/GenBank/DDBJ databases">
        <title>Draft genome of Bugula neritina, a colonial animal packing powerful symbionts and potential medicines.</title>
        <authorList>
            <person name="Rayko M."/>
        </authorList>
    </citation>
    <scope>NUCLEOTIDE SEQUENCE [LARGE SCALE GENOMIC DNA]</scope>
    <source>
        <strain evidence="7">Kwan_BN1</strain>
    </source>
</reference>
<feature type="region of interest" description="Disordered" evidence="4">
    <location>
        <begin position="1"/>
        <end position="23"/>
    </location>
</feature>
<comment type="similarity">
    <text evidence="2">Belongs to the SMEK family.</text>
</comment>
<proteinExistence type="inferred from homology"/>
<evidence type="ECO:0000256" key="4">
    <source>
        <dbReference type="SAM" id="MobiDB-lite"/>
    </source>
</evidence>
<keyword evidence="8" id="KW-1185">Reference proteome</keyword>
<dbReference type="SUPFAM" id="SSF50729">
    <property type="entry name" value="PH domain-like"/>
    <property type="match status" value="1"/>
</dbReference>
<feature type="region of interest" description="Disordered" evidence="4">
    <location>
        <begin position="828"/>
        <end position="854"/>
    </location>
</feature>
<dbReference type="PANTHER" id="PTHR23318:SF0">
    <property type="entry name" value="SERINE_THREONINE-PROTEIN PHOSPHATASE 4 REGULATORY SUBUNIT 3"/>
    <property type="match status" value="1"/>
</dbReference>
<protein>
    <submittedName>
        <fullName evidence="7">SMEK2</fullName>
    </submittedName>
</protein>
<evidence type="ECO:0000256" key="3">
    <source>
        <dbReference type="ARBA" id="ARBA00023242"/>
    </source>
</evidence>
<dbReference type="Pfam" id="PF22972">
    <property type="entry name" value="EVH1_PP4R3"/>
    <property type="match status" value="1"/>
</dbReference>
<dbReference type="SUPFAM" id="SSF48371">
    <property type="entry name" value="ARM repeat"/>
    <property type="match status" value="1"/>
</dbReference>
<dbReference type="GO" id="GO:0030289">
    <property type="term" value="C:protein phosphatase 4 complex"/>
    <property type="evidence" value="ECO:0007669"/>
    <property type="project" value="TreeGrafter"/>
</dbReference>
<evidence type="ECO:0000313" key="8">
    <source>
        <dbReference type="Proteomes" id="UP000593567"/>
    </source>
</evidence>
<organism evidence="7 8">
    <name type="scientific">Bugula neritina</name>
    <name type="common">Brown bryozoan</name>
    <name type="synonym">Sertularia neritina</name>
    <dbReference type="NCBI Taxonomy" id="10212"/>
    <lineage>
        <taxon>Eukaryota</taxon>
        <taxon>Metazoa</taxon>
        <taxon>Spiralia</taxon>
        <taxon>Lophotrochozoa</taxon>
        <taxon>Bryozoa</taxon>
        <taxon>Gymnolaemata</taxon>
        <taxon>Cheilostomatida</taxon>
        <taxon>Flustrina</taxon>
        <taxon>Buguloidea</taxon>
        <taxon>Bugulidae</taxon>
        <taxon>Bugula</taxon>
    </lineage>
</organism>
<dbReference type="InterPro" id="IPR051137">
    <property type="entry name" value="PP4R3-like"/>
</dbReference>